<dbReference type="EMBL" id="ACLK02000002">
    <property type="protein sequence ID" value="EFY08806.1"/>
    <property type="molecule type" value="Genomic_DNA"/>
</dbReference>
<gene>
    <name evidence="1" type="ORF">HMPREF0357_10913</name>
</gene>
<dbReference type="Proteomes" id="UP000003028">
    <property type="component" value="Unassembled WGS sequence"/>
</dbReference>
<evidence type="ECO:0000313" key="2">
    <source>
        <dbReference type="Proteomes" id="UP000003028"/>
    </source>
</evidence>
<evidence type="ECO:0000313" key="1">
    <source>
        <dbReference type="EMBL" id="EFY08806.1"/>
    </source>
</evidence>
<sequence>MDKSELDKLENYPLVINDFIASENKIEETFPVQPIGGSDHKLKEAGFSEINGGLELKWEGILNSSRNHTMNNLNLAFIIPQIVKTSGLGNWDVKT</sequence>
<reference evidence="1" key="1">
    <citation type="submission" date="2011-01" db="EMBL/GenBank/DDBJ databases">
        <authorList>
            <person name="Muzny D."/>
            <person name="Qin X."/>
            <person name="Buhay C."/>
            <person name="Dugan-Rocha S."/>
            <person name="Ding Y."/>
            <person name="Chen G."/>
            <person name="Hawes A."/>
            <person name="Holder M."/>
            <person name="Jhangiani S."/>
            <person name="Johnson A."/>
            <person name="Khan Z."/>
            <person name="Li Z."/>
            <person name="Liu W."/>
            <person name="Liu X."/>
            <person name="Perez L."/>
            <person name="Shen H."/>
            <person name="Wang Q."/>
            <person name="Watt J."/>
            <person name="Xi L."/>
            <person name="Xin Y."/>
            <person name="Zhou J."/>
            <person name="Deng J."/>
            <person name="Jiang H."/>
            <person name="Liu Y."/>
            <person name="Qu J."/>
            <person name="Song X.-Z."/>
            <person name="Zhang L."/>
            <person name="Villasana D."/>
            <person name="Johnson A."/>
            <person name="Liu J."/>
            <person name="Liyanage D."/>
            <person name="Lorensuhewa L."/>
            <person name="Robinson T."/>
            <person name="Song A."/>
            <person name="Song B.-B."/>
            <person name="Dinh H."/>
            <person name="Thornton R."/>
            <person name="Coyle M."/>
            <person name="Francisco L."/>
            <person name="Jackson L."/>
            <person name="Javaid M."/>
            <person name="Korchina V."/>
            <person name="Kovar C."/>
            <person name="Mata R."/>
            <person name="Mathew T."/>
            <person name="Ngo R."/>
            <person name="Nguyen L."/>
            <person name="Nguyen N."/>
            <person name="Okwuonu G."/>
            <person name="Ongeri F."/>
            <person name="Pham C."/>
            <person name="Simmons D."/>
            <person name="Wilczek-Boney K."/>
            <person name="Hale W."/>
            <person name="Jakkamsetti A."/>
            <person name="Pham P."/>
            <person name="Ruth R."/>
            <person name="San Lucas F."/>
            <person name="Warren J."/>
            <person name="Zhang J."/>
            <person name="Zhao Z."/>
            <person name="Zhou C."/>
            <person name="Zhu D."/>
            <person name="Lee S."/>
            <person name="Bess C."/>
            <person name="Blankenburg K."/>
            <person name="Forbes L."/>
            <person name="Fu Q."/>
            <person name="Gubbala S."/>
            <person name="Hirani K."/>
            <person name="Jayaseelan J.C."/>
            <person name="Lara F."/>
            <person name="Munidasa M."/>
            <person name="Palculict T."/>
            <person name="Patil S."/>
            <person name="Pu L.-L."/>
            <person name="Saada N."/>
            <person name="Tang L."/>
            <person name="Weissenberger G."/>
            <person name="Zhu Y."/>
            <person name="Hemphill L."/>
            <person name="Shang Y."/>
            <person name="Youmans B."/>
            <person name="Ayvaz T."/>
            <person name="Ross M."/>
            <person name="Santibanez J."/>
            <person name="Aqrawi P."/>
            <person name="Gross S."/>
            <person name="Joshi V."/>
            <person name="Fowler G."/>
            <person name="Nazareth L."/>
            <person name="Reid J."/>
            <person name="Worley K."/>
            <person name="Petrosino J."/>
            <person name="Highlander S."/>
            <person name="Gibbs R."/>
        </authorList>
    </citation>
    <scope>NUCLEOTIDE SEQUENCE [LARGE SCALE GENOMIC DNA]</scope>
    <source>
        <strain evidence="1">ATCC 19414</strain>
    </source>
</reference>
<accession>E7FX31</accession>
<dbReference type="GeneID" id="41397014"/>
<dbReference type="AlphaFoldDB" id="E7FX31"/>
<comment type="caution">
    <text evidence="1">The sequence shown here is derived from an EMBL/GenBank/DDBJ whole genome shotgun (WGS) entry which is preliminary data.</text>
</comment>
<organism evidence="1 2">
    <name type="scientific">Erysipelothrix rhusiopathiae ATCC 19414</name>
    <dbReference type="NCBI Taxonomy" id="525280"/>
    <lineage>
        <taxon>Bacteria</taxon>
        <taxon>Bacillati</taxon>
        <taxon>Bacillota</taxon>
        <taxon>Erysipelotrichia</taxon>
        <taxon>Erysipelotrichales</taxon>
        <taxon>Erysipelotrichaceae</taxon>
        <taxon>Erysipelothrix</taxon>
    </lineage>
</organism>
<dbReference type="STRING" id="1648.A2I91_01630"/>
<proteinExistence type="predicted"/>
<dbReference type="RefSeq" id="WP_003774610.1">
    <property type="nucleotide sequence ID" value="NZ_ACLK02000002.1"/>
</dbReference>
<keyword evidence="2" id="KW-1185">Reference proteome</keyword>
<name>E7FX31_ERYRH</name>
<protein>
    <submittedName>
        <fullName evidence="1">Uncharacterized protein</fullName>
    </submittedName>
</protein>